<gene>
    <name evidence="2" type="ORF">HNR48_002927</name>
</gene>
<proteinExistence type="predicted"/>
<keyword evidence="1" id="KW-0732">Signal</keyword>
<name>A0A7X0JUR8_9GAMM</name>
<feature type="chain" id="PRO_5030926856" description="DUF1579 domain-containing protein" evidence="1">
    <location>
        <begin position="26"/>
        <end position="183"/>
    </location>
</feature>
<keyword evidence="3" id="KW-1185">Reference proteome</keyword>
<organism evidence="2 3">
    <name type="scientific">Pseudoteredinibacter isoporae</name>
    <dbReference type="NCBI Taxonomy" id="570281"/>
    <lineage>
        <taxon>Bacteria</taxon>
        <taxon>Pseudomonadati</taxon>
        <taxon>Pseudomonadota</taxon>
        <taxon>Gammaproteobacteria</taxon>
        <taxon>Cellvibrionales</taxon>
        <taxon>Cellvibrionaceae</taxon>
        <taxon>Pseudoteredinibacter</taxon>
    </lineage>
</organism>
<dbReference type="EMBL" id="JACHHT010000002">
    <property type="protein sequence ID" value="MBB6522642.1"/>
    <property type="molecule type" value="Genomic_DNA"/>
</dbReference>
<dbReference type="RefSeq" id="WP_184679382.1">
    <property type="nucleotide sequence ID" value="NZ_JAAONY010000002.1"/>
</dbReference>
<evidence type="ECO:0000313" key="3">
    <source>
        <dbReference type="Proteomes" id="UP000528457"/>
    </source>
</evidence>
<reference evidence="2 3" key="1">
    <citation type="submission" date="2020-08" db="EMBL/GenBank/DDBJ databases">
        <title>Genomic Encyclopedia of Type Strains, Phase IV (KMG-IV): sequencing the most valuable type-strain genomes for metagenomic binning, comparative biology and taxonomic classification.</title>
        <authorList>
            <person name="Goeker M."/>
        </authorList>
    </citation>
    <scope>NUCLEOTIDE SEQUENCE [LARGE SCALE GENOMIC DNA]</scope>
    <source>
        <strain evidence="2 3">DSM 22368</strain>
    </source>
</reference>
<dbReference type="InParanoid" id="A0A7X0JUR8"/>
<evidence type="ECO:0000256" key="1">
    <source>
        <dbReference type="SAM" id="SignalP"/>
    </source>
</evidence>
<accession>A0A7X0JUR8</accession>
<sequence>MITRLLTTYSLLLMLFLGFSAQASAGDTLDEKLEPFRGFVGTWQASMTMGKDKPPVLDVSHWQIALNGKALKIVHSVNDGDYGGESFIFWDKKSSSYKSFYFTTADFYTEATITLEADNKFSVIEKVASSGEGLSSGITKVKSTSEMKDGRILVSTSYYKNGEWTKPESRVYIKSQLTPKFKH</sequence>
<dbReference type="Proteomes" id="UP000528457">
    <property type="component" value="Unassembled WGS sequence"/>
</dbReference>
<evidence type="ECO:0000313" key="2">
    <source>
        <dbReference type="EMBL" id="MBB6522642.1"/>
    </source>
</evidence>
<comment type="caution">
    <text evidence="2">The sequence shown here is derived from an EMBL/GenBank/DDBJ whole genome shotgun (WGS) entry which is preliminary data.</text>
</comment>
<feature type="signal peptide" evidence="1">
    <location>
        <begin position="1"/>
        <end position="25"/>
    </location>
</feature>
<dbReference type="AlphaFoldDB" id="A0A7X0JUR8"/>
<protein>
    <recommendedName>
        <fullName evidence="4">DUF1579 domain-containing protein</fullName>
    </recommendedName>
</protein>
<evidence type="ECO:0008006" key="4">
    <source>
        <dbReference type="Google" id="ProtNLM"/>
    </source>
</evidence>